<reference evidence="10" key="1">
    <citation type="submission" date="2016-10" db="EMBL/GenBank/DDBJ databases">
        <authorList>
            <person name="Jeantristanb JTB J.-T."/>
            <person name="Ricardo R."/>
        </authorList>
    </citation>
    <scope>NUCLEOTIDE SEQUENCE [LARGE SCALE GENOMIC DNA]</scope>
</reference>
<feature type="compositionally biased region" description="Basic and acidic residues" evidence="8">
    <location>
        <begin position="969"/>
        <end position="1099"/>
    </location>
</feature>
<dbReference type="Proteomes" id="UP000249723">
    <property type="component" value="Unassembled WGS sequence"/>
</dbReference>
<feature type="compositionally biased region" description="Acidic residues" evidence="8">
    <location>
        <begin position="57"/>
        <end position="69"/>
    </location>
</feature>
<evidence type="ECO:0000313" key="10">
    <source>
        <dbReference type="Proteomes" id="UP000249723"/>
    </source>
</evidence>
<feature type="region of interest" description="Disordered" evidence="8">
    <location>
        <begin position="283"/>
        <end position="310"/>
    </location>
</feature>
<evidence type="ECO:0000256" key="7">
    <source>
        <dbReference type="RuleBase" id="RU049441"/>
    </source>
</evidence>
<feature type="region of interest" description="Disordered" evidence="8">
    <location>
        <begin position="614"/>
        <end position="793"/>
    </location>
</feature>
<feature type="region of interest" description="Disordered" evidence="8">
    <location>
        <begin position="1347"/>
        <end position="1406"/>
    </location>
</feature>
<comment type="function">
    <text evidence="7">May act as a negative regulator of salt tolerance.</text>
</comment>
<evidence type="ECO:0000313" key="9">
    <source>
        <dbReference type="EMBL" id="SCZ94176.1"/>
    </source>
</evidence>
<keyword evidence="4 7" id="KW-0963">Cytoplasm</keyword>
<dbReference type="EMBL" id="FMWP01000052">
    <property type="protein sequence ID" value="SCZ94176.1"/>
    <property type="molecule type" value="Genomic_DNA"/>
</dbReference>
<feature type="compositionally biased region" description="Low complexity" evidence="8">
    <location>
        <begin position="81"/>
        <end position="95"/>
    </location>
</feature>
<feature type="compositionally biased region" description="Low complexity" evidence="8">
    <location>
        <begin position="1195"/>
        <end position="1251"/>
    </location>
</feature>
<keyword evidence="5 7" id="KW-0346">Stress response</keyword>
<keyword evidence="10" id="KW-1185">Reference proteome</keyword>
<dbReference type="InterPro" id="IPR025279">
    <property type="entry name" value="NST1"/>
</dbReference>
<feature type="compositionally biased region" description="Basic and acidic residues" evidence="8">
    <location>
        <begin position="689"/>
        <end position="699"/>
    </location>
</feature>
<protein>
    <recommendedName>
        <fullName evidence="3 7">Stress response protein NST1</fullName>
    </recommendedName>
</protein>
<feature type="compositionally biased region" description="Low complexity" evidence="8">
    <location>
        <begin position="1100"/>
        <end position="1109"/>
    </location>
</feature>
<feature type="compositionally biased region" description="Basic and acidic residues" evidence="8">
    <location>
        <begin position="942"/>
        <end position="959"/>
    </location>
</feature>
<feature type="compositionally biased region" description="Low complexity" evidence="8">
    <location>
        <begin position="1285"/>
        <end position="1296"/>
    </location>
</feature>
<dbReference type="PANTHER" id="PTHR23160:SF19">
    <property type="entry name" value="MYOSIN HEAVY CHAIN-RELATED PROTEIN"/>
    <property type="match status" value="1"/>
</dbReference>
<feature type="compositionally biased region" description="Low complexity" evidence="8">
    <location>
        <begin position="1"/>
        <end position="24"/>
    </location>
</feature>
<sequence length="1546" mass="168263">MSGTRPPGAFPIAAPAPSSAPSSTKNKKKKAKAKSKKQLQAQEPTSHQLSATRQYDDDLDDDLDDDDLPPLENVDHHHLHPAQQQHPHQHPGAGLNPRDAHAVSNQGPHNAHVANAATAYAAYGQPHPGATPSDLLSTASDLYRQIEAAASLASSRPSFAAAAFPPPPGSNNHNNNGANTNPNGQNNQLNAIPTDDAYWTSLPQHLRQFIRSALPNGQPLPNGSLPPNVNGTLAALSSVVTGVNGQSLPPLTHEQLSSAAQQLAQVVNSNWGQLGLGPMPGVGGGAGNGQNGTGQNGNRGATTTTTTANGATISLGAFPVSMPTREQMEHALGQLGNLGQLGAFGADVLNNPVAQQPQPHPTHPHHHPQQQQQQLQQAQAQQQHHHHHHHHDDPPHLDETEDEDFGPGAGDPNGATTPSPKKKKKKKKKTGVAAAVNNTADATGGDVDELVRRETDVVDHAEEYRLAAARYPNYQVPNMPPLPALRGTIAPKPAPPAAVNPGRTTAPLANLNNSNKQARFPAGTTPSIAPQAGPSSERERIRDFWLGLKENERRALVKVEKEAVLRKMKEQQRTGCSCAVCGRKRSAIEDELEQLYDAYYDELESYALHQQRYQTSAPGTISPPPGPGPFPGSVDVAASTPAVPAQVARRTGAIVKPTRDHKNVRLAAKKKPPPMTAPNATNPHHHNHHDGPAHGEPGHTHSPSCPHHPHNHHGHTNPTTPATAQAKAKGAAVEHDHHDEEEGDEEDEEDEEEYDEDEYDDEEEDEEYDDDDDLPRDDLPKKVNKKNPDADFFGFGSSLTVKANRIFIFFLHCLSANRPGGILTVADDLLKNDGHKFLEMMEQLADKRIQRERDATMLIDDEDEDPSDEEEDDDDDEEDDEDDEGDDEDDDEVMTEAERMEEGRRMFQIFAARMFEQRVLTAYREKLADERQNQLLREFEAEQRQAEEAQARKAKENQKKKDKKKDQKQKKEEERLRKEAEREAAEKAAREAEEARLEEERRRSEEARQKREEERRKKDEERLKREERARQLKEEERRLREEKARLVKEARLAAEREVKEKKAREAAEKKEREEKEEKARLDREAKEAEAERERQRVAQEAKAASQAAARAKHAQQQRQATAPAAAAAQAAAASRSKSPNATRASPGSPSKAPNGPGARKAPSSSAPTRQQPMRSSNAAPGQMPTQRQPSISSMPSSLQQHLQQQHQQPQQGPPMLSQQQPTPLQQRTPHQQPQQQQQPQQPQQAMPPFRQRLPSTVPQQLPNGISPATGTSRLFSPTPIGPSPQLFGGLHGQQQQPSMVGGGFMSPPAQQHPNLLVSPAALGRNAAIGPALLSAGGSNMSSIVPPSTRPNGMPSLSQPAPIAPPSLSNATSPRPLHVGPIGGVIGRPGSSVSSQRSLSPPPRVFGSSALLEDDEIVVPPPRGASNVQPPPGPPGSAVPGAEWSSPFSTGIWGAPAMPTPMITPDRHSIVRDRARLTYFRLFEKYGNAVIPINEIHREVVAGWPDSGSIDVPELIESMAVEGNIVNGGGTFLMDLQNGEPCAQYVV</sequence>
<feature type="compositionally biased region" description="Polar residues" evidence="8">
    <location>
        <begin position="1135"/>
        <end position="1148"/>
    </location>
</feature>
<evidence type="ECO:0000256" key="5">
    <source>
        <dbReference type="ARBA" id="ARBA00023016"/>
    </source>
</evidence>
<dbReference type="STRING" id="289078.A0A2X0KRG5"/>
<feature type="compositionally biased region" description="Acidic residues" evidence="8">
    <location>
        <begin position="741"/>
        <end position="775"/>
    </location>
</feature>
<feature type="compositionally biased region" description="Basic and acidic residues" evidence="8">
    <location>
        <begin position="776"/>
        <end position="789"/>
    </location>
</feature>
<dbReference type="PANTHER" id="PTHR23160">
    <property type="entry name" value="SYNAPTONEMAL COMPLEX PROTEIN-RELATED"/>
    <property type="match status" value="1"/>
</dbReference>
<feature type="compositionally biased region" description="Low complexity" evidence="8">
    <location>
        <begin position="1387"/>
        <end position="1398"/>
    </location>
</feature>
<feature type="compositionally biased region" description="Low complexity" evidence="8">
    <location>
        <begin position="154"/>
        <end position="163"/>
    </location>
</feature>
<feature type="compositionally biased region" description="Basic residues" evidence="8">
    <location>
        <begin position="420"/>
        <end position="430"/>
    </location>
</feature>
<feature type="compositionally biased region" description="Polar residues" evidence="8">
    <location>
        <begin position="1253"/>
        <end position="1275"/>
    </location>
</feature>
<evidence type="ECO:0000256" key="2">
    <source>
        <dbReference type="ARBA" id="ARBA00007112"/>
    </source>
</evidence>
<comment type="subcellular location">
    <subcellularLocation>
        <location evidence="1 7">Cytoplasm</location>
    </subcellularLocation>
</comment>
<evidence type="ECO:0000256" key="4">
    <source>
        <dbReference type="ARBA" id="ARBA00022490"/>
    </source>
</evidence>
<feature type="compositionally biased region" description="Low complexity" evidence="8">
    <location>
        <begin position="298"/>
        <end position="310"/>
    </location>
</feature>
<organism evidence="9 10">
    <name type="scientific">Microbotryum saponariae</name>
    <dbReference type="NCBI Taxonomy" id="289078"/>
    <lineage>
        <taxon>Eukaryota</taxon>
        <taxon>Fungi</taxon>
        <taxon>Dikarya</taxon>
        <taxon>Basidiomycota</taxon>
        <taxon>Pucciniomycotina</taxon>
        <taxon>Microbotryomycetes</taxon>
        <taxon>Microbotryales</taxon>
        <taxon>Microbotryaceae</taxon>
        <taxon>Microbotryum</taxon>
    </lineage>
</organism>
<evidence type="ECO:0000256" key="1">
    <source>
        <dbReference type="ARBA" id="ARBA00004496"/>
    </source>
</evidence>
<name>A0A2X0KRG5_9BASI</name>
<feature type="compositionally biased region" description="Low complexity" evidence="8">
    <location>
        <begin position="369"/>
        <end position="382"/>
    </location>
</feature>
<feature type="compositionally biased region" description="Low complexity" evidence="8">
    <location>
        <begin position="431"/>
        <end position="442"/>
    </location>
</feature>
<gene>
    <name evidence="9" type="ORF">BZ3500_MVSOF-1268-A1-R1_CHR12-2G03737</name>
</gene>
<feature type="compositionally biased region" description="Low complexity" evidence="8">
    <location>
        <begin position="170"/>
        <end position="187"/>
    </location>
</feature>
<dbReference type="GO" id="GO:0005737">
    <property type="term" value="C:cytoplasm"/>
    <property type="evidence" value="ECO:0007669"/>
    <property type="project" value="UniProtKB-SubCell"/>
</dbReference>
<feature type="region of interest" description="Disordered" evidence="8">
    <location>
        <begin position="154"/>
        <end position="189"/>
    </location>
</feature>
<feature type="region of interest" description="Disordered" evidence="8">
    <location>
        <begin position="856"/>
        <end position="895"/>
    </location>
</feature>
<dbReference type="Pfam" id="PF13945">
    <property type="entry name" value="NST1"/>
    <property type="match status" value="1"/>
</dbReference>
<feature type="compositionally biased region" description="Gly residues" evidence="8">
    <location>
        <begin position="283"/>
        <end position="297"/>
    </location>
</feature>
<evidence type="ECO:0000256" key="8">
    <source>
        <dbReference type="SAM" id="MobiDB-lite"/>
    </source>
</evidence>
<feature type="compositionally biased region" description="Polar residues" evidence="8">
    <location>
        <begin position="38"/>
        <end position="53"/>
    </location>
</feature>
<feature type="region of interest" description="Disordered" evidence="8">
    <location>
        <begin position="942"/>
        <end position="1312"/>
    </location>
</feature>
<feature type="compositionally biased region" description="Low complexity" evidence="8">
    <location>
        <begin position="1116"/>
        <end position="1133"/>
    </location>
</feature>
<feature type="compositionally biased region" description="Acidic residues" evidence="8">
    <location>
        <begin position="859"/>
        <end position="895"/>
    </location>
</feature>
<feature type="compositionally biased region" description="Basic residues" evidence="8">
    <location>
        <begin position="25"/>
        <end position="37"/>
    </location>
</feature>
<feature type="compositionally biased region" description="Low complexity" evidence="8">
    <location>
        <begin position="716"/>
        <end position="731"/>
    </location>
</feature>
<feature type="compositionally biased region" description="Polar residues" evidence="8">
    <location>
        <begin position="1162"/>
        <end position="1194"/>
    </location>
</feature>
<proteinExistence type="inferred from homology"/>
<keyword evidence="6 7" id="KW-0175">Coiled coil</keyword>
<feature type="region of interest" description="Disordered" evidence="8">
    <location>
        <begin position="1"/>
        <end position="102"/>
    </location>
</feature>
<dbReference type="OrthoDB" id="21629at2759"/>
<comment type="similarity">
    <text evidence="2 7">Belongs to the NST1 family.</text>
</comment>
<feature type="compositionally biased region" description="Pro residues" evidence="8">
    <location>
        <begin position="621"/>
        <end position="630"/>
    </location>
</feature>
<feature type="region of interest" description="Disordered" evidence="8">
    <location>
        <begin position="351"/>
        <end position="442"/>
    </location>
</feature>
<accession>A0A2X0KRG5</accession>
<evidence type="ECO:0000256" key="6">
    <source>
        <dbReference type="ARBA" id="ARBA00023054"/>
    </source>
</evidence>
<evidence type="ECO:0000256" key="3">
    <source>
        <dbReference type="ARBA" id="ARBA00020733"/>
    </source>
</evidence>